<comment type="caution">
    <text evidence="2">The sequence shown here is derived from an EMBL/GenBank/DDBJ whole genome shotgun (WGS) entry which is preliminary data.</text>
</comment>
<dbReference type="EMBL" id="VSSQ01031323">
    <property type="protein sequence ID" value="MPM82163.1"/>
    <property type="molecule type" value="Genomic_DNA"/>
</dbReference>
<proteinExistence type="predicted"/>
<evidence type="ECO:0000313" key="2">
    <source>
        <dbReference type="EMBL" id="MPM82163.1"/>
    </source>
</evidence>
<feature type="region of interest" description="Disordered" evidence="1">
    <location>
        <begin position="132"/>
        <end position="153"/>
    </location>
</feature>
<evidence type="ECO:0000256" key="1">
    <source>
        <dbReference type="SAM" id="MobiDB-lite"/>
    </source>
</evidence>
<sequence>MPPHSTTALNTCSNRRSMSLSWPSTARLRVACGIFCTARVFALTDGRLAAGFFTCINPQVNSDIALFTGLLPNPTMHPSWQESAGEFFHPINALPAPAGDAHEHHHHTRDLCQRFGRTRRCRLAGSALDAVHGQPQLQGQSAHDRRCRRRLSA</sequence>
<accession>A0A645CZ71</accession>
<gene>
    <name evidence="2" type="ORF">SDC9_129224</name>
</gene>
<organism evidence="2">
    <name type="scientific">bioreactor metagenome</name>
    <dbReference type="NCBI Taxonomy" id="1076179"/>
    <lineage>
        <taxon>unclassified sequences</taxon>
        <taxon>metagenomes</taxon>
        <taxon>ecological metagenomes</taxon>
    </lineage>
</organism>
<protein>
    <submittedName>
        <fullName evidence="2">Uncharacterized protein</fullName>
    </submittedName>
</protein>
<reference evidence="2" key="1">
    <citation type="submission" date="2019-08" db="EMBL/GenBank/DDBJ databases">
        <authorList>
            <person name="Kucharzyk K."/>
            <person name="Murdoch R.W."/>
            <person name="Higgins S."/>
            <person name="Loffler F."/>
        </authorList>
    </citation>
    <scope>NUCLEOTIDE SEQUENCE</scope>
</reference>
<name>A0A645CZ71_9ZZZZ</name>
<dbReference type="AlphaFoldDB" id="A0A645CZ71"/>